<dbReference type="AlphaFoldDB" id="A0AAD4LHK2"/>
<name>A0AAD4LHK2_9AGAM</name>
<protein>
    <submittedName>
        <fullName evidence="1">Uncharacterized protein</fullName>
    </submittedName>
</protein>
<evidence type="ECO:0000313" key="2">
    <source>
        <dbReference type="Proteomes" id="UP001201163"/>
    </source>
</evidence>
<dbReference type="EMBL" id="JAKELL010000024">
    <property type="protein sequence ID" value="KAH8992116.1"/>
    <property type="molecule type" value="Genomic_DNA"/>
</dbReference>
<comment type="caution">
    <text evidence="1">The sequence shown here is derived from an EMBL/GenBank/DDBJ whole genome shotgun (WGS) entry which is preliminary data.</text>
</comment>
<dbReference type="Proteomes" id="UP001201163">
    <property type="component" value="Unassembled WGS sequence"/>
</dbReference>
<feature type="non-terminal residue" evidence="1">
    <location>
        <position position="1"/>
    </location>
</feature>
<gene>
    <name evidence="1" type="ORF">EDB92DRAFT_1768844</name>
</gene>
<proteinExistence type="predicted"/>
<feature type="non-terminal residue" evidence="1">
    <location>
        <position position="77"/>
    </location>
</feature>
<keyword evidence="2" id="KW-1185">Reference proteome</keyword>
<accession>A0AAD4LHK2</accession>
<sequence>LKPDILGLRRTLDGPKTLWDDVAVIVEVKDNMLDLVKQLATYARNHLSLNRRRSFSIAIAFDHRKLTLCFICFHRSG</sequence>
<reference evidence="1" key="1">
    <citation type="submission" date="2022-01" db="EMBL/GenBank/DDBJ databases">
        <title>Comparative genomics reveals a dynamic genome evolution in the ectomycorrhizal milk-cap (Lactarius) mushrooms.</title>
        <authorList>
            <consortium name="DOE Joint Genome Institute"/>
            <person name="Lebreton A."/>
            <person name="Tang N."/>
            <person name="Kuo A."/>
            <person name="LaButti K."/>
            <person name="Drula E."/>
            <person name="Barry K."/>
            <person name="Clum A."/>
            <person name="Lipzen A."/>
            <person name="Mousain D."/>
            <person name="Ng V."/>
            <person name="Wang R."/>
            <person name="Wang X."/>
            <person name="Dai Y."/>
            <person name="Henrissat B."/>
            <person name="Grigoriev I.V."/>
            <person name="Guerin-Laguette A."/>
            <person name="Yu F."/>
            <person name="Martin F.M."/>
        </authorList>
    </citation>
    <scope>NUCLEOTIDE SEQUENCE</scope>
    <source>
        <strain evidence="1">QP</strain>
    </source>
</reference>
<organism evidence="1 2">
    <name type="scientific">Lactarius akahatsu</name>
    <dbReference type="NCBI Taxonomy" id="416441"/>
    <lineage>
        <taxon>Eukaryota</taxon>
        <taxon>Fungi</taxon>
        <taxon>Dikarya</taxon>
        <taxon>Basidiomycota</taxon>
        <taxon>Agaricomycotina</taxon>
        <taxon>Agaricomycetes</taxon>
        <taxon>Russulales</taxon>
        <taxon>Russulaceae</taxon>
        <taxon>Lactarius</taxon>
    </lineage>
</organism>
<evidence type="ECO:0000313" key="1">
    <source>
        <dbReference type="EMBL" id="KAH8992116.1"/>
    </source>
</evidence>